<comment type="caution">
    <text evidence="1">The sequence shown here is derived from an EMBL/GenBank/DDBJ whole genome shotgun (WGS) entry which is preliminary data.</text>
</comment>
<evidence type="ECO:0000313" key="1">
    <source>
        <dbReference type="EMBL" id="KAH6941466.1"/>
    </source>
</evidence>
<organism evidence="1 2">
    <name type="scientific">Hyalomma asiaticum</name>
    <name type="common">Tick</name>
    <dbReference type="NCBI Taxonomy" id="266040"/>
    <lineage>
        <taxon>Eukaryota</taxon>
        <taxon>Metazoa</taxon>
        <taxon>Ecdysozoa</taxon>
        <taxon>Arthropoda</taxon>
        <taxon>Chelicerata</taxon>
        <taxon>Arachnida</taxon>
        <taxon>Acari</taxon>
        <taxon>Parasitiformes</taxon>
        <taxon>Ixodida</taxon>
        <taxon>Ixodoidea</taxon>
        <taxon>Ixodidae</taxon>
        <taxon>Hyalomminae</taxon>
        <taxon>Hyalomma</taxon>
    </lineage>
</organism>
<evidence type="ECO:0000313" key="2">
    <source>
        <dbReference type="Proteomes" id="UP000821845"/>
    </source>
</evidence>
<dbReference type="EMBL" id="CM023491">
    <property type="protein sequence ID" value="KAH6941466.1"/>
    <property type="molecule type" value="Genomic_DNA"/>
</dbReference>
<accession>A0ACB7T5R9</accession>
<keyword evidence="2" id="KW-1185">Reference proteome</keyword>
<dbReference type="Proteomes" id="UP000821845">
    <property type="component" value="Chromosome 11"/>
</dbReference>
<reference evidence="1" key="1">
    <citation type="submission" date="2020-05" db="EMBL/GenBank/DDBJ databases">
        <title>Large-scale comparative analyses of tick genomes elucidate their genetic diversity and vector capacities.</title>
        <authorList>
            <person name="Jia N."/>
            <person name="Wang J."/>
            <person name="Shi W."/>
            <person name="Du L."/>
            <person name="Sun Y."/>
            <person name="Zhan W."/>
            <person name="Jiang J."/>
            <person name="Wang Q."/>
            <person name="Zhang B."/>
            <person name="Ji P."/>
            <person name="Sakyi L.B."/>
            <person name="Cui X."/>
            <person name="Yuan T."/>
            <person name="Jiang B."/>
            <person name="Yang W."/>
            <person name="Lam T.T.-Y."/>
            <person name="Chang Q."/>
            <person name="Ding S."/>
            <person name="Wang X."/>
            <person name="Zhu J."/>
            <person name="Ruan X."/>
            <person name="Zhao L."/>
            <person name="Wei J."/>
            <person name="Que T."/>
            <person name="Du C."/>
            <person name="Cheng J."/>
            <person name="Dai P."/>
            <person name="Han X."/>
            <person name="Huang E."/>
            <person name="Gao Y."/>
            <person name="Liu J."/>
            <person name="Shao H."/>
            <person name="Ye R."/>
            <person name="Li L."/>
            <person name="Wei W."/>
            <person name="Wang X."/>
            <person name="Wang C."/>
            <person name="Yang T."/>
            <person name="Huo Q."/>
            <person name="Li W."/>
            <person name="Guo W."/>
            <person name="Chen H."/>
            <person name="Zhou L."/>
            <person name="Ni X."/>
            <person name="Tian J."/>
            <person name="Zhou Y."/>
            <person name="Sheng Y."/>
            <person name="Liu T."/>
            <person name="Pan Y."/>
            <person name="Xia L."/>
            <person name="Li J."/>
            <person name="Zhao F."/>
            <person name="Cao W."/>
        </authorList>
    </citation>
    <scope>NUCLEOTIDE SEQUENCE</scope>
    <source>
        <strain evidence="1">Hyas-2018</strain>
    </source>
</reference>
<gene>
    <name evidence="1" type="ORF">HPB50_018428</name>
</gene>
<proteinExistence type="predicted"/>
<name>A0ACB7T5R9_HYAAI</name>
<sequence length="169" mass="19096">MHSSTVYFTEENPSHSAMQEAPATYGNDGSFPGASGEESRELQGTMDLSAALVCDICKFSFERADDLEKHTSDHVAGKRHQCSVCGSLWRTPFLLERHLRIHNDEKPFKCSVCHVSFNRKDSLTRHLKKGHQIEQPFKCNACGRSYFSKAFLDRHIESCEKMNANATPE</sequence>
<protein>
    <submittedName>
        <fullName evidence="1">Uncharacterized protein</fullName>
    </submittedName>
</protein>